<organism evidence="3 4">
    <name type="scientific">Prorocentrum cordatum</name>
    <dbReference type="NCBI Taxonomy" id="2364126"/>
    <lineage>
        <taxon>Eukaryota</taxon>
        <taxon>Sar</taxon>
        <taxon>Alveolata</taxon>
        <taxon>Dinophyceae</taxon>
        <taxon>Prorocentrales</taxon>
        <taxon>Prorocentraceae</taxon>
        <taxon>Prorocentrum</taxon>
    </lineage>
</organism>
<dbReference type="EMBL" id="CAUYUJ010017220">
    <property type="protein sequence ID" value="CAK0872929.1"/>
    <property type="molecule type" value="Genomic_DNA"/>
</dbReference>
<comment type="caution">
    <text evidence="3">The sequence shown here is derived from an EMBL/GenBank/DDBJ whole genome shotgun (WGS) entry which is preliminary data.</text>
</comment>
<gene>
    <name evidence="3" type="ORF">PCOR1329_LOCUS58262</name>
</gene>
<dbReference type="InterPro" id="IPR036734">
    <property type="entry name" value="Neur_chan_lig-bd_sf"/>
</dbReference>
<keyword evidence="2" id="KW-0812">Transmembrane</keyword>
<dbReference type="SUPFAM" id="SSF90112">
    <property type="entry name" value="Neurotransmitter-gated ion-channel transmembrane pore"/>
    <property type="match status" value="1"/>
</dbReference>
<evidence type="ECO:0000256" key="1">
    <source>
        <dbReference type="ARBA" id="ARBA00004141"/>
    </source>
</evidence>
<keyword evidence="2" id="KW-0472">Membrane</keyword>
<dbReference type="Proteomes" id="UP001189429">
    <property type="component" value="Unassembled WGS sequence"/>
</dbReference>
<feature type="transmembrane region" description="Helical" evidence="2">
    <location>
        <begin position="400"/>
        <end position="420"/>
    </location>
</feature>
<comment type="subcellular location">
    <subcellularLocation>
        <location evidence="1">Membrane</location>
        <topology evidence="1">Multi-pass membrane protein</topology>
    </subcellularLocation>
</comment>
<dbReference type="Gene3D" id="2.70.170.10">
    <property type="entry name" value="Neurotransmitter-gated ion-channel ligand-binding domain"/>
    <property type="match status" value="1"/>
</dbReference>
<feature type="transmembrane region" description="Helical" evidence="2">
    <location>
        <begin position="344"/>
        <end position="366"/>
    </location>
</feature>
<feature type="non-terminal residue" evidence="3">
    <location>
        <position position="1"/>
    </location>
</feature>
<accession>A0ABN9VIJ0</accession>
<evidence type="ECO:0000313" key="4">
    <source>
        <dbReference type="Proteomes" id="UP001189429"/>
    </source>
</evidence>
<reference evidence="3" key="1">
    <citation type="submission" date="2023-10" db="EMBL/GenBank/DDBJ databases">
        <authorList>
            <person name="Chen Y."/>
            <person name="Shah S."/>
            <person name="Dougan E. K."/>
            <person name="Thang M."/>
            <person name="Chan C."/>
        </authorList>
    </citation>
    <scope>NUCLEOTIDE SEQUENCE [LARGE SCALE GENOMIC DNA]</scope>
</reference>
<evidence type="ECO:0000256" key="2">
    <source>
        <dbReference type="SAM" id="Phobius"/>
    </source>
</evidence>
<dbReference type="InterPro" id="IPR038050">
    <property type="entry name" value="Neuro_actylchol_rec"/>
</dbReference>
<evidence type="ECO:0000313" key="3">
    <source>
        <dbReference type="EMBL" id="CAK0872929.1"/>
    </source>
</evidence>
<sequence>DPDIVLPWHGLPHPEGVDQWCNGHKVRIDTDHAIKVNMKVNVLEIREIDIIRETFTVVFTMHFYHVDPLLKDFRTDVAFTTAEGLNVERQCLLIGAWKYSSSGTVKVLCESGLEKEIKPTDIKSIRQPDWDSGGPLFRPNFSFGNAIGKPKLLQHERMLEYCSAAGGHVFEKYKFQGTFAQRYELQGMPFDRQLLMVHINSEHPVWRMQLASFKDDRAGWLNSKMNLPTEWRVDDDITVCGVKVPPCRLMTWKLGDSSFKSSAAVLVHVTRDATFYMFNVVVVNFVITLMTVFAYACNPDDFQGRAKIQFTILLTTIGYKIVTTEYTPVKSYLTFLDKCMLANFLFQCVAILQSFCSILLGCHVVADRDGDWMDGVFNGEFTRRVPPPRECWLRVNVIEMWFSCMFYGTWTLAHCALFLCHRYGLTYKFAGTWDTVYEDNGMLGNTEISYDQHPYGVGSTGEGLACLASGSRPLI</sequence>
<dbReference type="Gene3D" id="1.20.58.390">
    <property type="entry name" value="Neurotransmitter-gated ion-channel transmembrane domain"/>
    <property type="match status" value="1"/>
</dbReference>
<keyword evidence="2" id="KW-1133">Transmembrane helix</keyword>
<evidence type="ECO:0008006" key="5">
    <source>
        <dbReference type="Google" id="ProtNLM"/>
    </source>
</evidence>
<name>A0ABN9VIJ0_9DINO</name>
<keyword evidence="4" id="KW-1185">Reference proteome</keyword>
<dbReference type="InterPro" id="IPR036719">
    <property type="entry name" value="Neuro-gated_channel_TM_sf"/>
</dbReference>
<feature type="transmembrane region" description="Helical" evidence="2">
    <location>
        <begin position="275"/>
        <end position="297"/>
    </location>
</feature>
<proteinExistence type="predicted"/>
<protein>
    <recommendedName>
        <fullName evidence="5">Neurotransmitter-gated ion-channel ligand-binding domain-containing protein</fullName>
    </recommendedName>
</protein>